<keyword evidence="1" id="KW-0732">Signal</keyword>
<dbReference type="AlphaFoldDB" id="A0A7W3TK37"/>
<sequence>MGRGWRVRGAGLCLLMGISMPVAATCPPDGWDARALASLREGGFAVDDRARRQALALALVDCLGAPDPGLRDDTGYAALSAWMRGGQLDATTLRALRDALYVRLDGPAGEGFSRPFSALVLAEVARTDRRVPWMDAGERDAMVDRATRYLRSVDDYRGFDPASGWRHGVAHGADWLMQLSLNPALDRAQLRRLVDAAGSQVVPASHAYVFGEPERLAAPVLYAAGRDVMDADAWITWFGELSAGLGDEALAWKDRDWLYRRHDLRAFLMALRVAAAAREDAATRALLPGVDQALASMP</sequence>
<feature type="chain" id="PRO_5031239942" evidence="1">
    <location>
        <begin position="25"/>
        <end position="298"/>
    </location>
</feature>
<protein>
    <submittedName>
        <fullName evidence="2">DUF2785 domain-containing protein</fullName>
    </submittedName>
</protein>
<evidence type="ECO:0000256" key="1">
    <source>
        <dbReference type="SAM" id="SignalP"/>
    </source>
</evidence>
<proteinExistence type="predicted"/>
<organism evidence="2 3">
    <name type="scientific">Marilutibacter spongiae</name>
    <dbReference type="NCBI Taxonomy" id="2025720"/>
    <lineage>
        <taxon>Bacteria</taxon>
        <taxon>Pseudomonadati</taxon>
        <taxon>Pseudomonadota</taxon>
        <taxon>Gammaproteobacteria</taxon>
        <taxon>Lysobacterales</taxon>
        <taxon>Lysobacteraceae</taxon>
        <taxon>Marilutibacter</taxon>
    </lineage>
</organism>
<reference evidence="2 3" key="1">
    <citation type="submission" date="2020-08" db="EMBL/GenBank/DDBJ databases">
        <authorList>
            <person name="Xu S."/>
            <person name="Li A."/>
        </authorList>
    </citation>
    <scope>NUCLEOTIDE SEQUENCE [LARGE SCALE GENOMIC DNA]</scope>
    <source>
        <strain evidence="2 3">119BY6-57</strain>
    </source>
</reference>
<dbReference type="Proteomes" id="UP000523196">
    <property type="component" value="Unassembled WGS sequence"/>
</dbReference>
<evidence type="ECO:0000313" key="3">
    <source>
        <dbReference type="Proteomes" id="UP000523196"/>
    </source>
</evidence>
<keyword evidence="3" id="KW-1185">Reference proteome</keyword>
<feature type="signal peptide" evidence="1">
    <location>
        <begin position="1"/>
        <end position="24"/>
    </location>
</feature>
<comment type="caution">
    <text evidence="2">The sequence shown here is derived from an EMBL/GenBank/DDBJ whole genome shotgun (WGS) entry which is preliminary data.</text>
</comment>
<dbReference type="Pfam" id="PF10978">
    <property type="entry name" value="DUF2785"/>
    <property type="match status" value="1"/>
</dbReference>
<name>A0A7W3TK37_9GAMM</name>
<evidence type="ECO:0000313" key="2">
    <source>
        <dbReference type="EMBL" id="MBB1059782.1"/>
    </source>
</evidence>
<gene>
    <name evidence="2" type="ORF">H4F98_04270</name>
</gene>
<dbReference type="EMBL" id="JACHTF010000003">
    <property type="protein sequence ID" value="MBB1059782.1"/>
    <property type="molecule type" value="Genomic_DNA"/>
</dbReference>
<dbReference type="InterPro" id="IPR021247">
    <property type="entry name" value="DUF2785"/>
</dbReference>
<accession>A0A7W3TK37</accession>